<reference evidence="2 3" key="1">
    <citation type="submission" date="2024-09" db="EMBL/GenBank/DDBJ databases">
        <authorList>
            <person name="Sun Q."/>
            <person name="Mori K."/>
        </authorList>
    </citation>
    <scope>NUCLEOTIDE SEQUENCE [LARGE SCALE GENOMIC DNA]</scope>
    <source>
        <strain evidence="2 3">JCM 3143</strain>
    </source>
</reference>
<dbReference type="PANTHER" id="PTHR36454">
    <property type="entry name" value="LMO2823 PROTEIN"/>
    <property type="match status" value="1"/>
</dbReference>
<proteinExistence type="predicted"/>
<feature type="compositionally biased region" description="Basic and acidic residues" evidence="1">
    <location>
        <begin position="270"/>
        <end position="288"/>
    </location>
</feature>
<dbReference type="Pfam" id="PF06245">
    <property type="entry name" value="DUF1015"/>
    <property type="match status" value="2"/>
</dbReference>
<keyword evidence="3" id="KW-1185">Reference proteome</keyword>
<feature type="region of interest" description="Disordered" evidence="1">
    <location>
        <begin position="58"/>
        <end position="101"/>
    </location>
</feature>
<accession>A0ABV5RWN9</accession>
<sequence length="556" mass="58886">MGIPELPLPDGLVLRPFRGVRFAVEDPAKVTSPPYDLISDADVDALLDSHPNNVVRLILPRSPRGDSPAQDPTARRQTPPQHTPSAPAPTPPAAAPHRVASPPAEAAVASRYIEARDTLRAWLDSGVLVPDKAPALYVYEQSGPGVLQRGLIGDVGLADPGQRIILPHEDVVPGPIADRLALMSTTQANLEPIFLLYDGDQGTATRMVGEVASTRPPLVSAHTEDGLTHRLWAITNTSEIEAINADLHHRQALIADGHHRYATYRVLQRQEHATRHRAHPEPLPHPEEPSPSPTSTARQTPPPRTATPGGRPLAEGPDTGGSADPVGGSAPERPTPERPAREPATAEGAAAGGAGRDDSAPGHAGPAVGPWDFGLALLVDSTAYPPNLQAIHRVIPGLPLSEAAAKAKGAWRVRDFDDLAQGLAALEEAPEPAFLLAGGGGSHLLTDPDPMQLAHAMPPDHSERWNSLNTSVLTEFVLPKVWGMHDDEQTVRIVHHDTDAAVRLAIRTGGTAVLIKPLAVDDVLAVAAGGERVPRKSTSFGPKPRTGLVLRTFAID</sequence>
<organism evidence="2 3">
    <name type="scientific">Nonomuraea helvata</name>
    <dbReference type="NCBI Taxonomy" id="37484"/>
    <lineage>
        <taxon>Bacteria</taxon>
        <taxon>Bacillati</taxon>
        <taxon>Actinomycetota</taxon>
        <taxon>Actinomycetes</taxon>
        <taxon>Streptosporangiales</taxon>
        <taxon>Streptosporangiaceae</taxon>
        <taxon>Nonomuraea</taxon>
    </lineage>
</organism>
<dbReference type="PANTHER" id="PTHR36454:SF1">
    <property type="entry name" value="DUF1015 DOMAIN-CONTAINING PROTEIN"/>
    <property type="match status" value="1"/>
</dbReference>
<evidence type="ECO:0000313" key="2">
    <source>
        <dbReference type="EMBL" id="MFB9623865.1"/>
    </source>
</evidence>
<comment type="caution">
    <text evidence="2">The sequence shown here is derived from an EMBL/GenBank/DDBJ whole genome shotgun (WGS) entry which is preliminary data.</text>
</comment>
<feature type="region of interest" description="Disordered" evidence="1">
    <location>
        <begin position="270"/>
        <end position="365"/>
    </location>
</feature>
<evidence type="ECO:0000313" key="3">
    <source>
        <dbReference type="Proteomes" id="UP001589532"/>
    </source>
</evidence>
<dbReference type="EMBL" id="JBHMBW010000011">
    <property type="protein sequence ID" value="MFB9623865.1"/>
    <property type="molecule type" value="Genomic_DNA"/>
</dbReference>
<dbReference type="InterPro" id="IPR008323">
    <property type="entry name" value="UCP033563"/>
</dbReference>
<dbReference type="Proteomes" id="UP001589532">
    <property type="component" value="Unassembled WGS sequence"/>
</dbReference>
<evidence type="ECO:0000256" key="1">
    <source>
        <dbReference type="SAM" id="MobiDB-lite"/>
    </source>
</evidence>
<name>A0ABV5RWN9_9ACTN</name>
<gene>
    <name evidence="2" type="ORF">ACFFSA_12340</name>
</gene>
<protein>
    <submittedName>
        <fullName evidence="2">DUF1015 family protein</fullName>
    </submittedName>
</protein>
<dbReference type="RefSeq" id="WP_378520776.1">
    <property type="nucleotide sequence ID" value="NZ_BAAAXV010000008.1"/>
</dbReference>